<reference evidence="2" key="1">
    <citation type="submission" date="2016-03" db="EMBL/GenBank/DDBJ databases">
        <title>Complete genome sequence of Solimmundus cernigliae, representing a novel lineage of polycyclic aromatic hydrocarbon degraders within the Gammaproteobacteria.</title>
        <authorList>
            <person name="Singleton D.R."/>
            <person name="Dickey A.N."/>
            <person name="Scholl E.H."/>
            <person name="Wright F.A."/>
            <person name="Aitken M.D."/>
        </authorList>
    </citation>
    <scope>NUCLEOTIDE SEQUENCE [LARGE SCALE GENOMIC DNA]</scope>
    <source>
        <strain evidence="2">TR3.2</strain>
    </source>
</reference>
<organism evidence="1 2">
    <name type="scientific">Immundisolibacter cernigliae</name>
    <dbReference type="NCBI Taxonomy" id="1810504"/>
    <lineage>
        <taxon>Bacteria</taxon>
        <taxon>Pseudomonadati</taxon>
        <taxon>Pseudomonadota</taxon>
        <taxon>Gammaproteobacteria</taxon>
        <taxon>Immundisolibacterales</taxon>
        <taxon>Immundisolibacteraceae</taxon>
        <taxon>Immundisolibacter</taxon>
    </lineage>
</organism>
<dbReference type="InterPro" id="IPR005883">
    <property type="entry name" value="PilM"/>
</dbReference>
<proteinExistence type="predicted"/>
<gene>
    <name evidence="1" type="ORF">PG2T_04825</name>
</gene>
<dbReference type="STRING" id="1810504.PG2T_04825"/>
<accession>A0A1B1YS13</accession>
<dbReference type="InParanoid" id="A0A1B1YS13"/>
<dbReference type="PANTHER" id="PTHR32432:SF3">
    <property type="entry name" value="ETHANOLAMINE UTILIZATION PROTEIN EUTJ"/>
    <property type="match status" value="1"/>
</dbReference>
<dbReference type="KEGG" id="gbi:PG2T_04825"/>
<dbReference type="AlphaFoldDB" id="A0A1B1YS13"/>
<dbReference type="PANTHER" id="PTHR32432">
    <property type="entry name" value="CELL DIVISION PROTEIN FTSA-RELATED"/>
    <property type="match status" value="1"/>
</dbReference>
<dbReference type="CDD" id="cd24049">
    <property type="entry name" value="ASKHA_NBD_PilM"/>
    <property type="match status" value="1"/>
</dbReference>
<dbReference type="Gene3D" id="3.30.420.40">
    <property type="match status" value="2"/>
</dbReference>
<evidence type="ECO:0000313" key="1">
    <source>
        <dbReference type="EMBL" id="ANX03584.1"/>
    </source>
</evidence>
<protein>
    <recommendedName>
        <fullName evidence="3">Pilus assembly protein PilM</fullName>
    </recommendedName>
</protein>
<dbReference type="NCBIfam" id="TIGR01175">
    <property type="entry name" value="pilM"/>
    <property type="match status" value="1"/>
</dbReference>
<dbReference type="InterPro" id="IPR050696">
    <property type="entry name" value="FtsA/MreB"/>
</dbReference>
<evidence type="ECO:0000313" key="2">
    <source>
        <dbReference type="Proteomes" id="UP000092952"/>
    </source>
</evidence>
<dbReference type="SUPFAM" id="SSF53067">
    <property type="entry name" value="Actin-like ATPase domain"/>
    <property type="match status" value="2"/>
</dbReference>
<dbReference type="InterPro" id="IPR043129">
    <property type="entry name" value="ATPase_NBD"/>
</dbReference>
<dbReference type="EMBL" id="CP014671">
    <property type="protein sequence ID" value="ANX03584.1"/>
    <property type="molecule type" value="Genomic_DNA"/>
</dbReference>
<dbReference type="Pfam" id="PF11104">
    <property type="entry name" value="PilM_2"/>
    <property type="match status" value="1"/>
</dbReference>
<evidence type="ECO:0008006" key="3">
    <source>
        <dbReference type="Google" id="ProtNLM"/>
    </source>
</evidence>
<dbReference type="Gene3D" id="3.30.1490.300">
    <property type="match status" value="1"/>
</dbReference>
<name>A0A1B1YS13_9GAMM</name>
<sequence>MADAEAVARAVGEALTRAGSKRRRVALAVSGSQIISRQIAMPVDFSDADIEQQITLESDQYIPYPLDDVYFDFVVLGPNARNPQTADVLLVVARNEVVDKRLETLAAAGLGAAVVDVEAYALESVFPLIAPQMPPTARTGVTAMVDVGASTTTLNVLQAGVTLFTREQSFGGEQLLQQIQERYGLAYPEASAALLEGSFPEEWRSTVIEPFLDSLANQVGRLLQVFFSATGQSSLDHVVLSGGCAGLAGAAGIVGRYLGLDTRVGNPFLGVEFAPGIDAARLREHGHAWMIAAGLAMRSTTDVSR</sequence>
<dbReference type="Proteomes" id="UP000092952">
    <property type="component" value="Chromosome"/>
</dbReference>
<keyword evidence="2" id="KW-1185">Reference proteome</keyword>